<evidence type="ECO:0000313" key="2">
    <source>
        <dbReference type="Proteomes" id="UP000800038"/>
    </source>
</evidence>
<name>A0A6A5SW90_9PLEO</name>
<reference evidence="1" key="1">
    <citation type="journal article" date="2020" name="Stud. Mycol.">
        <title>101 Dothideomycetes genomes: a test case for predicting lifestyles and emergence of pathogens.</title>
        <authorList>
            <person name="Haridas S."/>
            <person name="Albert R."/>
            <person name="Binder M."/>
            <person name="Bloem J."/>
            <person name="Labutti K."/>
            <person name="Salamov A."/>
            <person name="Andreopoulos B."/>
            <person name="Baker S."/>
            <person name="Barry K."/>
            <person name="Bills G."/>
            <person name="Bluhm B."/>
            <person name="Cannon C."/>
            <person name="Castanera R."/>
            <person name="Culley D."/>
            <person name="Daum C."/>
            <person name="Ezra D."/>
            <person name="Gonzalez J."/>
            <person name="Henrissat B."/>
            <person name="Kuo A."/>
            <person name="Liang C."/>
            <person name="Lipzen A."/>
            <person name="Lutzoni F."/>
            <person name="Magnuson J."/>
            <person name="Mondo S."/>
            <person name="Nolan M."/>
            <person name="Ohm R."/>
            <person name="Pangilinan J."/>
            <person name="Park H.-J."/>
            <person name="Ramirez L."/>
            <person name="Alfaro M."/>
            <person name="Sun H."/>
            <person name="Tritt A."/>
            <person name="Yoshinaga Y."/>
            <person name="Zwiers L.-H."/>
            <person name="Turgeon B."/>
            <person name="Goodwin S."/>
            <person name="Spatafora J."/>
            <person name="Crous P."/>
            <person name="Grigoriev I."/>
        </authorList>
    </citation>
    <scope>NUCLEOTIDE SEQUENCE</scope>
    <source>
        <strain evidence="1">CBS 161.51</strain>
    </source>
</reference>
<sequence length="163" mass="18513">MPWQCEGSVDGELRKPCCRYKKTLQQRPVSACLSISVTLHFIIKDKLTRPTNQPTKFSASLQDTLHRSSPCPGKVINCFEVESSPQSNLYLVKVSHLPTREERNTLKRRFVLCANHPDDPSNTPCLPHQPLRKCPQVHMPHVVPERSDMNTVHQSAVQGQRLP</sequence>
<keyword evidence="2" id="KW-1185">Reference proteome</keyword>
<evidence type="ECO:0000313" key="1">
    <source>
        <dbReference type="EMBL" id="KAF1944022.1"/>
    </source>
</evidence>
<dbReference type="AlphaFoldDB" id="A0A6A5SW90"/>
<dbReference type="EMBL" id="ML976020">
    <property type="protein sequence ID" value="KAF1944022.1"/>
    <property type="molecule type" value="Genomic_DNA"/>
</dbReference>
<gene>
    <name evidence="1" type="ORF">EJ02DRAFT_114723</name>
</gene>
<accession>A0A6A5SW90</accession>
<organism evidence="1 2">
    <name type="scientific">Clathrospora elynae</name>
    <dbReference type="NCBI Taxonomy" id="706981"/>
    <lineage>
        <taxon>Eukaryota</taxon>
        <taxon>Fungi</taxon>
        <taxon>Dikarya</taxon>
        <taxon>Ascomycota</taxon>
        <taxon>Pezizomycotina</taxon>
        <taxon>Dothideomycetes</taxon>
        <taxon>Pleosporomycetidae</taxon>
        <taxon>Pleosporales</taxon>
        <taxon>Diademaceae</taxon>
        <taxon>Clathrospora</taxon>
    </lineage>
</organism>
<proteinExistence type="predicted"/>
<dbReference type="Proteomes" id="UP000800038">
    <property type="component" value="Unassembled WGS sequence"/>
</dbReference>
<protein>
    <submittedName>
        <fullName evidence="1">Uncharacterized protein</fullName>
    </submittedName>
</protein>